<accession>A0ABV9WL73</accession>
<proteinExistence type="predicted"/>
<protein>
    <submittedName>
        <fullName evidence="1">Choice-of-anchor P family protein</fullName>
    </submittedName>
</protein>
<dbReference type="RefSeq" id="WP_380129386.1">
    <property type="nucleotide sequence ID" value="NZ_JBHSIU010000131.1"/>
</dbReference>
<evidence type="ECO:0000313" key="1">
    <source>
        <dbReference type="EMBL" id="MFC5008380.1"/>
    </source>
</evidence>
<evidence type="ECO:0000313" key="2">
    <source>
        <dbReference type="Proteomes" id="UP001595912"/>
    </source>
</evidence>
<name>A0ABV9WL73_9ACTN</name>
<reference evidence="2" key="1">
    <citation type="journal article" date="2019" name="Int. J. Syst. Evol. Microbiol.">
        <title>The Global Catalogue of Microorganisms (GCM) 10K type strain sequencing project: providing services to taxonomists for standard genome sequencing and annotation.</title>
        <authorList>
            <consortium name="The Broad Institute Genomics Platform"/>
            <consortium name="The Broad Institute Genome Sequencing Center for Infectious Disease"/>
            <person name="Wu L."/>
            <person name="Ma J."/>
        </authorList>
    </citation>
    <scope>NUCLEOTIDE SEQUENCE [LARGE SCALE GENOMIC DNA]</scope>
    <source>
        <strain evidence="2">CGMCC 4.7152</strain>
    </source>
</reference>
<dbReference type="EMBL" id="JBHSIU010000131">
    <property type="protein sequence ID" value="MFC5008380.1"/>
    <property type="molecule type" value="Genomic_DNA"/>
</dbReference>
<organism evidence="1 2">
    <name type="scientific">Dactylosporangium cerinum</name>
    <dbReference type="NCBI Taxonomy" id="1434730"/>
    <lineage>
        <taxon>Bacteria</taxon>
        <taxon>Bacillati</taxon>
        <taxon>Actinomycetota</taxon>
        <taxon>Actinomycetes</taxon>
        <taxon>Micromonosporales</taxon>
        <taxon>Micromonosporaceae</taxon>
        <taxon>Dactylosporangium</taxon>
    </lineage>
</organism>
<dbReference type="NCBIfam" id="NF040603">
    <property type="entry name" value="choice_anch_P"/>
    <property type="match status" value="1"/>
</dbReference>
<dbReference type="Proteomes" id="UP001595912">
    <property type="component" value="Unassembled WGS sequence"/>
</dbReference>
<comment type="caution">
    <text evidence="1">The sequence shown here is derived from an EMBL/GenBank/DDBJ whole genome shotgun (WGS) entry which is preliminary data.</text>
</comment>
<gene>
    <name evidence="1" type="ORF">ACFPIJ_62550</name>
</gene>
<sequence>MKITVGGIAPVTIELGLIQATATATCASGPGGLAPVLTGASSIAYLKINGLSVAVGSAPLTVPLVVGALKLNATTTTPTSVTQQAVVLDTLLTDVVISEAHADIHGSAVNPTGNPCRV</sequence>
<keyword evidence="2" id="KW-1185">Reference proteome</keyword>